<dbReference type="GO" id="GO:0003676">
    <property type="term" value="F:nucleic acid binding"/>
    <property type="evidence" value="ECO:0007669"/>
    <property type="project" value="InterPro"/>
</dbReference>
<organism evidence="1 2">
    <name type="scientific">Oedothorax gibbosus</name>
    <dbReference type="NCBI Taxonomy" id="931172"/>
    <lineage>
        <taxon>Eukaryota</taxon>
        <taxon>Metazoa</taxon>
        <taxon>Ecdysozoa</taxon>
        <taxon>Arthropoda</taxon>
        <taxon>Chelicerata</taxon>
        <taxon>Arachnida</taxon>
        <taxon>Araneae</taxon>
        <taxon>Araneomorphae</taxon>
        <taxon>Entelegynae</taxon>
        <taxon>Araneoidea</taxon>
        <taxon>Linyphiidae</taxon>
        <taxon>Erigoninae</taxon>
        <taxon>Oedothorax</taxon>
    </lineage>
</organism>
<gene>
    <name evidence="1" type="ORF">JTE90_016672</name>
</gene>
<proteinExistence type="predicted"/>
<evidence type="ECO:0000313" key="2">
    <source>
        <dbReference type="Proteomes" id="UP000827092"/>
    </source>
</evidence>
<dbReference type="EMBL" id="JAFNEN010000165">
    <property type="protein sequence ID" value="KAG8191159.1"/>
    <property type="molecule type" value="Genomic_DNA"/>
</dbReference>
<dbReference type="Proteomes" id="UP000827092">
    <property type="component" value="Unassembled WGS sequence"/>
</dbReference>
<dbReference type="Gene3D" id="3.30.420.10">
    <property type="entry name" value="Ribonuclease H-like superfamily/Ribonuclease H"/>
    <property type="match status" value="1"/>
</dbReference>
<comment type="caution">
    <text evidence="1">The sequence shown here is derived from an EMBL/GenBank/DDBJ whole genome shotgun (WGS) entry which is preliminary data.</text>
</comment>
<accession>A0AAV6V3F8</accession>
<reference evidence="1 2" key="1">
    <citation type="journal article" date="2022" name="Nat. Ecol. Evol.">
        <title>A masculinizing supergene underlies an exaggerated male reproductive morph in a spider.</title>
        <authorList>
            <person name="Hendrickx F."/>
            <person name="De Corte Z."/>
            <person name="Sonet G."/>
            <person name="Van Belleghem S.M."/>
            <person name="Kostlbacher S."/>
            <person name="Vangestel C."/>
        </authorList>
    </citation>
    <scope>NUCLEOTIDE SEQUENCE [LARGE SCALE GENOMIC DNA]</scope>
    <source>
        <strain evidence="1">W744_W776</strain>
    </source>
</reference>
<sequence length="69" mass="7677">MTTTNLTRTNSNNSRITCATPDGKCNRSISIPAPVQYADLDCYRAKKFVDFHQQKECECGSFSSTSSSY</sequence>
<name>A0AAV6V3F8_9ARAC</name>
<dbReference type="InterPro" id="IPR036397">
    <property type="entry name" value="RNaseH_sf"/>
</dbReference>
<dbReference type="AlphaFoldDB" id="A0AAV6V3F8"/>
<evidence type="ECO:0000313" key="1">
    <source>
        <dbReference type="EMBL" id="KAG8191159.1"/>
    </source>
</evidence>
<protein>
    <submittedName>
        <fullName evidence="1">Uncharacterized protein</fullName>
    </submittedName>
</protein>
<keyword evidence="2" id="KW-1185">Reference proteome</keyword>